<comment type="caution">
    <text evidence="1">The sequence shown here is derived from an EMBL/GenBank/DDBJ whole genome shotgun (WGS) entry which is preliminary data.</text>
</comment>
<dbReference type="InterPro" id="IPR013324">
    <property type="entry name" value="RNA_pol_sigma_r3/r4-like"/>
</dbReference>
<dbReference type="Pfam" id="PF02482">
    <property type="entry name" value="Ribosomal_S30AE"/>
    <property type="match status" value="1"/>
</dbReference>
<protein>
    <submittedName>
        <fullName evidence="1">Uncharacterized protein</fullName>
    </submittedName>
</protein>
<dbReference type="Proteomes" id="UP000176604">
    <property type="component" value="Unassembled WGS sequence"/>
</dbReference>
<dbReference type="InterPro" id="IPR003489">
    <property type="entry name" value="RHF/RaiA"/>
</dbReference>
<sequence>MPLKTTTTHKNLSPKEKEMVERYVAGKLEKITKRMPLDDALLRVRVEKFAKKAAYNVELELTAPRQHYVASEDDHTILEAVDFAMDKLVKQMKRRGGLAHPSHHKFPRARAVKEIQREWAYAASPEDAGEADREEFFLLAGQLLAPLMRTLRHEIYLRGMEGEEDVAPEAVADEAILAAWDGRKKKPKGMHMKQWLYRTALAVFEAHAAGLARGRRDESLEEVIPEETEASRVSNLGDEVKDFWQPDELTTLADTLSPDARSKGLTPSQKAQYRSVLGALTKATPQERQAFLLKFKEGFAADEIAMIQRRTPAAVEKDLARTRAMLRAQLDS</sequence>
<dbReference type="InterPro" id="IPR036567">
    <property type="entry name" value="RHF-like"/>
</dbReference>
<reference evidence="1 2" key="1">
    <citation type="journal article" date="2016" name="Nat. Commun.">
        <title>Thousands of microbial genomes shed light on interconnected biogeochemical processes in an aquifer system.</title>
        <authorList>
            <person name="Anantharaman K."/>
            <person name="Brown C.T."/>
            <person name="Hug L.A."/>
            <person name="Sharon I."/>
            <person name="Castelle C.J."/>
            <person name="Probst A.J."/>
            <person name="Thomas B.C."/>
            <person name="Singh A."/>
            <person name="Wilkins M.J."/>
            <person name="Karaoz U."/>
            <person name="Brodie E.L."/>
            <person name="Williams K.H."/>
            <person name="Hubbard S.S."/>
            <person name="Banfield J.F."/>
        </authorList>
    </citation>
    <scope>NUCLEOTIDE SEQUENCE [LARGE SCALE GENOMIC DNA]</scope>
</reference>
<dbReference type="EMBL" id="MGEF01000019">
    <property type="protein sequence ID" value="OGL79028.1"/>
    <property type="molecule type" value="Genomic_DNA"/>
</dbReference>
<evidence type="ECO:0000313" key="2">
    <source>
        <dbReference type="Proteomes" id="UP000176604"/>
    </source>
</evidence>
<evidence type="ECO:0000313" key="1">
    <source>
        <dbReference type="EMBL" id="OGL79028.1"/>
    </source>
</evidence>
<dbReference type="Gene3D" id="1.10.10.10">
    <property type="entry name" value="Winged helix-like DNA-binding domain superfamily/Winged helix DNA-binding domain"/>
    <property type="match status" value="1"/>
</dbReference>
<accession>A0A1F7UMV0</accession>
<dbReference type="SUPFAM" id="SSF88659">
    <property type="entry name" value="Sigma3 and sigma4 domains of RNA polymerase sigma factors"/>
    <property type="match status" value="1"/>
</dbReference>
<dbReference type="InterPro" id="IPR036388">
    <property type="entry name" value="WH-like_DNA-bd_sf"/>
</dbReference>
<gene>
    <name evidence="1" type="ORF">A3J43_01325</name>
</gene>
<dbReference type="SUPFAM" id="SSF69754">
    <property type="entry name" value="Ribosome binding protein Y (YfiA homologue)"/>
    <property type="match status" value="1"/>
</dbReference>
<proteinExistence type="predicted"/>
<organism evidence="1 2">
    <name type="scientific">Candidatus Uhrbacteria bacterium RIFCSPHIGHO2_12_FULL_54_23</name>
    <dbReference type="NCBI Taxonomy" id="1802397"/>
    <lineage>
        <taxon>Bacteria</taxon>
        <taxon>Candidatus Uhriibacteriota</taxon>
    </lineage>
</organism>
<dbReference type="AlphaFoldDB" id="A0A1F7UMV0"/>
<name>A0A1F7UMV0_9BACT</name>
<dbReference type="Gene3D" id="3.30.160.100">
    <property type="entry name" value="Ribosome hibernation promotion factor-like"/>
    <property type="match status" value="1"/>
</dbReference>